<sequence>MKRTKTFTGCWTCRDRKVKCDETKPQCRYCLVRGYDCGGYGVRLHWLTPQLDPNADDPTPGDCSPRGLQRRRLPVEPLVDVLGGDEIERILRTIDSFELSSNDDASSFSSEASSLTLANFGVFYAGTTSVPQHGSPINAEECSTVNEAIEQEDNLHQLQLSGKRWVANEQGAAGDGGSDSLTRAASNLWHLYVHQSTTERDALSPQTPLCSPATPGSEDVLTRLETVSHCTPKSLTLYSPPSAGGSIPPGKDFFFIPLEERYLLRYYIEKVVQLSCVVDNDKSPWKTIHLPRALQGVGQLSIEGSTSGIRHALRNDLLSISAFQLSNHHRFLDRQDEASKWFRAASQYRCNAIGLLKQAMEKDLYSQSRPKYKDFLATMISMVSINVMSGDTSSCGVHLDGAGQLITHMGSFKQTYSPKATALHRIYYYVRLIYESTVMDGPSFNARYPMPTGQDDLSGCQNSLNITERDDTIKPSASWEKARMSTYEYVYGISRDVLMFLRRCIATVELVDNARAAKEGGGIPYELEHQIDELERDILDYDCEDHLRQLNLLDGSVSSRIIMLQSRAFHNAVIVYFSQNVRLLNHRYLRQYTEAIIEHIEEIEQIKADTSTLAAPLYWPAFIGASEAYDAQLQDRYRHWYDRVEMYGIEAVRTGIRVLDEVWRMGAVPKRRTSAWRMVIQRTGDVLMLT</sequence>
<accession>A0A8K0SZS9</accession>
<dbReference type="Pfam" id="PF11951">
    <property type="entry name" value="Fungal_trans_2"/>
    <property type="match status" value="1"/>
</dbReference>
<dbReference type="GO" id="GO:0003677">
    <property type="term" value="F:DNA binding"/>
    <property type="evidence" value="ECO:0007669"/>
    <property type="project" value="UniProtKB-KW"/>
</dbReference>
<dbReference type="SMART" id="SM00066">
    <property type="entry name" value="GAL4"/>
    <property type="match status" value="1"/>
</dbReference>
<keyword evidence="3" id="KW-0804">Transcription</keyword>
<dbReference type="Pfam" id="PF00172">
    <property type="entry name" value="Zn_clus"/>
    <property type="match status" value="1"/>
</dbReference>
<evidence type="ECO:0000259" key="5">
    <source>
        <dbReference type="PROSITE" id="PS50048"/>
    </source>
</evidence>
<dbReference type="InterPro" id="IPR001138">
    <property type="entry name" value="Zn2Cys6_DnaBD"/>
</dbReference>
<evidence type="ECO:0000256" key="2">
    <source>
        <dbReference type="ARBA" id="ARBA00023125"/>
    </source>
</evidence>
<evidence type="ECO:0000256" key="1">
    <source>
        <dbReference type="ARBA" id="ARBA00023015"/>
    </source>
</evidence>
<evidence type="ECO:0000313" key="6">
    <source>
        <dbReference type="EMBL" id="KAH7324914.1"/>
    </source>
</evidence>
<protein>
    <submittedName>
        <fullName evidence="6">Fungal-specific transcription factor domain-containing protein</fullName>
    </submittedName>
</protein>
<dbReference type="EMBL" id="JAGPNK010000003">
    <property type="protein sequence ID" value="KAH7324914.1"/>
    <property type="molecule type" value="Genomic_DNA"/>
</dbReference>
<keyword evidence="4" id="KW-0539">Nucleus</keyword>
<evidence type="ECO:0000256" key="4">
    <source>
        <dbReference type="ARBA" id="ARBA00023242"/>
    </source>
</evidence>
<dbReference type="AlphaFoldDB" id="A0A8K0SZS9"/>
<reference evidence="6" key="1">
    <citation type="journal article" date="2021" name="Nat. Commun.">
        <title>Genetic determinants of endophytism in the Arabidopsis root mycobiome.</title>
        <authorList>
            <person name="Mesny F."/>
            <person name="Miyauchi S."/>
            <person name="Thiergart T."/>
            <person name="Pickel B."/>
            <person name="Atanasova L."/>
            <person name="Karlsson M."/>
            <person name="Huettel B."/>
            <person name="Barry K.W."/>
            <person name="Haridas S."/>
            <person name="Chen C."/>
            <person name="Bauer D."/>
            <person name="Andreopoulos W."/>
            <person name="Pangilinan J."/>
            <person name="LaButti K."/>
            <person name="Riley R."/>
            <person name="Lipzen A."/>
            <person name="Clum A."/>
            <person name="Drula E."/>
            <person name="Henrissat B."/>
            <person name="Kohler A."/>
            <person name="Grigoriev I.V."/>
            <person name="Martin F.M."/>
            <person name="Hacquard S."/>
        </authorList>
    </citation>
    <scope>NUCLEOTIDE SEQUENCE</scope>
    <source>
        <strain evidence="6">MPI-CAGE-CH-0235</strain>
    </source>
</reference>
<dbReference type="Proteomes" id="UP000813444">
    <property type="component" value="Unassembled WGS sequence"/>
</dbReference>
<name>A0A8K0SZS9_9HYPO</name>
<keyword evidence="2" id="KW-0238">DNA-binding</keyword>
<evidence type="ECO:0000256" key="3">
    <source>
        <dbReference type="ARBA" id="ARBA00023163"/>
    </source>
</evidence>
<dbReference type="PANTHER" id="PTHR31069:SF32">
    <property type="entry name" value="ARGININE METABOLISM REGULATION PROTEIN II"/>
    <property type="match status" value="1"/>
</dbReference>
<dbReference type="OrthoDB" id="3477330at2759"/>
<comment type="caution">
    <text evidence="6">The sequence shown here is derived from an EMBL/GenBank/DDBJ whole genome shotgun (WGS) entry which is preliminary data.</text>
</comment>
<dbReference type="InterPro" id="IPR021858">
    <property type="entry name" value="Fun_TF"/>
</dbReference>
<dbReference type="PANTHER" id="PTHR31069">
    <property type="entry name" value="OLEATE-ACTIVATED TRANSCRIPTION FACTOR 1-RELATED"/>
    <property type="match status" value="1"/>
</dbReference>
<dbReference type="GO" id="GO:0008270">
    <property type="term" value="F:zinc ion binding"/>
    <property type="evidence" value="ECO:0007669"/>
    <property type="project" value="InterPro"/>
</dbReference>
<dbReference type="SUPFAM" id="SSF57701">
    <property type="entry name" value="Zn2/Cys6 DNA-binding domain"/>
    <property type="match status" value="1"/>
</dbReference>
<dbReference type="InterPro" id="IPR050675">
    <property type="entry name" value="OAF3"/>
</dbReference>
<keyword evidence="7" id="KW-1185">Reference proteome</keyword>
<dbReference type="PROSITE" id="PS50048">
    <property type="entry name" value="ZN2_CY6_FUNGAL_2"/>
    <property type="match status" value="1"/>
</dbReference>
<dbReference type="Gene3D" id="4.10.240.10">
    <property type="entry name" value="Zn(2)-C6 fungal-type DNA-binding domain"/>
    <property type="match status" value="1"/>
</dbReference>
<feature type="domain" description="Zn(2)-C6 fungal-type" evidence="5">
    <location>
        <begin position="9"/>
        <end position="37"/>
    </location>
</feature>
<organism evidence="6 7">
    <name type="scientific">Stachybotrys elegans</name>
    <dbReference type="NCBI Taxonomy" id="80388"/>
    <lineage>
        <taxon>Eukaryota</taxon>
        <taxon>Fungi</taxon>
        <taxon>Dikarya</taxon>
        <taxon>Ascomycota</taxon>
        <taxon>Pezizomycotina</taxon>
        <taxon>Sordariomycetes</taxon>
        <taxon>Hypocreomycetidae</taxon>
        <taxon>Hypocreales</taxon>
        <taxon>Stachybotryaceae</taxon>
        <taxon>Stachybotrys</taxon>
    </lineage>
</organism>
<evidence type="ECO:0000313" key="7">
    <source>
        <dbReference type="Proteomes" id="UP000813444"/>
    </source>
</evidence>
<keyword evidence="1" id="KW-0805">Transcription regulation</keyword>
<dbReference type="PROSITE" id="PS00463">
    <property type="entry name" value="ZN2_CY6_FUNGAL_1"/>
    <property type="match status" value="1"/>
</dbReference>
<dbReference type="CDD" id="cd00067">
    <property type="entry name" value="GAL4"/>
    <property type="match status" value="1"/>
</dbReference>
<gene>
    <name evidence="6" type="ORF">B0I35DRAFT_476116</name>
</gene>
<dbReference type="InterPro" id="IPR036864">
    <property type="entry name" value="Zn2-C6_fun-type_DNA-bd_sf"/>
</dbReference>
<proteinExistence type="predicted"/>
<dbReference type="GO" id="GO:0000981">
    <property type="term" value="F:DNA-binding transcription factor activity, RNA polymerase II-specific"/>
    <property type="evidence" value="ECO:0007669"/>
    <property type="project" value="InterPro"/>
</dbReference>